<proteinExistence type="predicted"/>
<evidence type="ECO:0000313" key="3">
    <source>
        <dbReference type="Proteomes" id="UP000295657"/>
    </source>
</evidence>
<dbReference type="RefSeq" id="WP_133544301.1">
    <property type="nucleotide sequence ID" value="NZ_SNYQ01000003.1"/>
</dbReference>
<feature type="transmembrane region" description="Helical" evidence="1">
    <location>
        <begin position="58"/>
        <end position="79"/>
    </location>
</feature>
<gene>
    <name evidence="2" type="ORF">EDC45_1117</name>
</gene>
<evidence type="ECO:0000256" key="1">
    <source>
        <dbReference type="SAM" id="Phobius"/>
    </source>
</evidence>
<dbReference type="PANTHER" id="PTHR42709:SF4">
    <property type="entry name" value="INNER MEMBRANE PROTEIN YQAA"/>
    <property type="match status" value="1"/>
</dbReference>
<accession>A0A4R6V8Z3</accession>
<feature type="transmembrane region" description="Helical" evidence="1">
    <location>
        <begin position="134"/>
        <end position="156"/>
    </location>
</feature>
<keyword evidence="1" id="KW-1133">Transmembrane helix</keyword>
<organism evidence="2 3">
    <name type="scientific">Mesocricetibacter intestinalis</name>
    <dbReference type="NCBI Taxonomy" id="1521930"/>
    <lineage>
        <taxon>Bacteria</taxon>
        <taxon>Pseudomonadati</taxon>
        <taxon>Pseudomonadota</taxon>
        <taxon>Gammaproteobacteria</taxon>
        <taxon>Pasteurellales</taxon>
        <taxon>Pasteurellaceae</taxon>
        <taxon>Mesocricetibacter</taxon>
    </lineage>
</organism>
<sequence length="158" mass="17588">MNFDWLSWLQIGQQHGPCLMFSSAFLSATLLPGNSEVVFIGLMAAIRSGQPEYFSPAALFLLFTATLGNSLGGFTSYWLGRLLPSSGLSQKSGAKQHWVMLKLKRYGAVLLLLGWLPVLGDIFCSAAGWLRLRWCLVLIFLSCGKFLRYLFLFFALPL</sequence>
<evidence type="ECO:0000313" key="2">
    <source>
        <dbReference type="EMBL" id="TDQ58048.1"/>
    </source>
</evidence>
<dbReference type="EMBL" id="SNYQ01000003">
    <property type="protein sequence ID" value="TDQ58048.1"/>
    <property type="molecule type" value="Genomic_DNA"/>
</dbReference>
<protein>
    <submittedName>
        <fullName evidence="2">Membrane protein YqaA with SNARE-associated domain</fullName>
    </submittedName>
</protein>
<feature type="transmembrane region" description="Helical" evidence="1">
    <location>
        <begin position="106"/>
        <end position="127"/>
    </location>
</feature>
<keyword evidence="1" id="KW-0812">Transmembrane</keyword>
<feature type="transmembrane region" description="Helical" evidence="1">
    <location>
        <begin position="20"/>
        <end position="46"/>
    </location>
</feature>
<dbReference type="InterPro" id="IPR051311">
    <property type="entry name" value="DedA_domain"/>
</dbReference>
<dbReference type="Proteomes" id="UP000295657">
    <property type="component" value="Unassembled WGS sequence"/>
</dbReference>
<reference evidence="2 3" key="1">
    <citation type="submission" date="2019-03" db="EMBL/GenBank/DDBJ databases">
        <title>Genomic Encyclopedia of Type Strains, Phase IV (KMG-IV): sequencing the most valuable type-strain genomes for metagenomic binning, comparative biology and taxonomic classification.</title>
        <authorList>
            <person name="Goeker M."/>
        </authorList>
    </citation>
    <scope>NUCLEOTIDE SEQUENCE [LARGE SCALE GENOMIC DNA]</scope>
    <source>
        <strain evidence="2 3">DSM 28403</strain>
    </source>
</reference>
<keyword evidence="1" id="KW-0472">Membrane</keyword>
<dbReference type="AlphaFoldDB" id="A0A4R6V8Z3"/>
<comment type="caution">
    <text evidence="2">The sequence shown here is derived from an EMBL/GenBank/DDBJ whole genome shotgun (WGS) entry which is preliminary data.</text>
</comment>
<name>A0A4R6V8Z3_9PAST</name>
<keyword evidence="3" id="KW-1185">Reference proteome</keyword>
<dbReference type="OrthoDB" id="9814483at2"/>
<dbReference type="PANTHER" id="PTHR42709">
    <property type="entry name" value="ALKALINE PHOSPHATASE LIKE PROTEIN"/>
    <property type="match status" value="1"/>
</dbReference>